<keyword evidence="3" id="KW-1185">Reference proteome</keyword>
<evidence type="ECO:0000259" key="1">
    <source>
        <dbReference type="Pfam" id="PF00557"/>
    </source>
</evidence>
<dbReference type="EMBL" id="FUZT01000001">
    <property type="protein sequence ID" value="SKC36661.1"/>
    <property type="molecule type" value="Genomic_DNA"/>
</dbReference>
<dbReference type="STRING" id="36842.SAMN02194393_00178"/>
<dbReference type="PANTHER" id="PTHR46112:SF3">
    <property type="entry name" value="AMINOPEPTIDASE YPDF"/>
    <property type="match status" value="1"/>
</dbReference>
<dbReference type="AlphaFoldDB" id="A0A1T5IBU3"/>
<dbReference type="Proteomes" id="UP000190285">
    <property type="component" value="Unassembled WGS sequence"/>
</dbReference>
<keyword evidence="2" id="KW-0645">Protease</keyword>
<dbReference type="InterPro" id="IPR001714">
    <property type="entry name" value="Pept_M24_MAP"/>
</dbReference>
<dbReference type="PANTHER" id="PTHR46112">
    <property type="entry name" value="AMINOPEPTIDASE"/>
    <property type="match status" value="1"/>
</dbReference>
<keyword evidence="2" id="KW-0378">Hydrolase</keyword>
<dbReference type="SUPFAM" id="SSF55920">
    <property type="entry name" value="Creatinase/aminopeptidase"/>
    <property type="match status" value="1"/>
</dbReference>
<dbReference type="InterPro" id="IPR050659">
    <property type="entry name" value="Peptidase_M24B"/>
</dbReference>
<dbReference type="Pfam" id="PF00557">
    <property type="entry name" value="Peptidase_M24"/>
    <property type="match status" value="1"/>
</dbReference>
<dbReference type="PRINTS" id="PR00599">
    <property type="entry name" value="MAPEPTIDASE"/>
</dbReference>
<sequence>MLAERYKIPKEKIHQIESVLNQKDIDSLLILSREGSDPNLPFVIGDDAIHVAAAFINKNCKHKMITSLSDQKKFEESGIFSEVITYEESIKEVLKEEFEKMNIKKLALNISEEDNLCDGLTQGLYMMLSDIIGKDSLKEIEASSEDILQLIRSQKTDTEIQYLSESIKITQDIYDEVFSKVTCGMSEMEIADLFVEGMKKRNVVNGIGGGYSYPIVCLVRAGLAHRNPGHTKSQGGDILIMDFSVRYKGYVSDIARTAYFLRKGETKPPKEVEEAFNTAYKAISAAIGFIKEGKRGYEVDAVARKVIEDGGYPTVRHAVGHQIGRECHETGTILAPIKRTRSDGLVKVGQAYAIEPTVIQDGGLPCMLVEENVIITKTGAQLLSKRQDRLYLIPCK</sequence>
<dbReference type="GO" id="GO:0004177">
    <property type="term" value="F:aminopeptidase activity"/>
    <property type="evidence" value="ECO:0007669"/>
    <property type="project" value="UniProtKB-KW"/>
</dbReference>
<accession>A0A1T5IBU3</accession>
<evidence type="ECO:0000313" key="2">
    <source>
        <dbReference type="EMBL" id="SKC36661.1"/>
    </source>
</evidence>
<protein>
    <submittedName>
        <fullName evidence="2">Xaa-Pro aminopeptidase</fullName>
    </submittedName>
</protein>
<evidence type="ECO:0000313" key="3">
    <source>
        <dbReference type="Proteomes" id="UP000190285"/>
    </source>
</evidence>
<feature type="domain" description="Peptidase M24" evidence="1">
    <location>
        <begin position="163"/>
        <end position="377"/>
    </location>
</feature>
<dbReference type="OrthoDB" id="9806388at2"/>
<dbReference type="InterPro" id="IPR000994">
    <property type="entry name" value="Pept_M24"/>
</dbReference>
<dbReference type="InterPro" id="IPR036005">
    <property type="entry name" value="Creatinase/aminopeptidase-like"/>
</dbReference>
<organism evidence="2 3">
    <name type="scientific">Maledivibacter halophilus</name>
    <dbReference type="NCBI Taxonomy" id="36842"/>
    <lineage>
        <taxon>Bacteria</taxon>
        <taxon>Bacillati</taxon>
        <taxon>Bacillota</taxon>
        <taxon>Clostridia</taxon>
        <taxon>Peptostreptococcales</taxon>
        <taxon>Caminicellaceae</taxon>
        <taxon>Maledivibacter</taxon>
    </lineage>
</organism>
<dbReference type="RefSeq" id="WP_079488648.1">
    <property type="nucleotide sequence ID" value="NZ_FUZT01000001.1"/>
</dbReference>
<reference evidence="2 3" key="1">
    <citation type="submission" date="2017-02" db="EMBL/GenBank/DDBJ databases">
        <authorList>
            <person name="Peterson S.W."/>
        </authorList>
    </citation>
    <scope>NUCLEOTIDE SEQUENCE [LARGE SCALE GENOMIC DNA]</scope>
    <source>
        <strain evidence="2 3">M1</strain>
    </source>
</reference>
<dbReference type="GO" id="GO:0008235">
    <property type="term" value="F:metalloexopeptidase activity"/>
    <property type="evidence" value="ECO:0007669"/>
    <property type="project" value="UniProtKB-ARBA"/>
</dbReference>
<dbReference type="Gene3D" id="3.90.230.10">
    <property type="entry name" value="Creatinase/methionine aminopeptidase superfamily"/>
    <property type="match status" value="1"/>
</dbReference>
<gene>
    <name evidence="2" type="ORF">SAMN02194393_00178</name>
</gene>
<keyword evidence="2" id="KW-0031">Aminopeptidase</keyword>
<name>A0A1T5IBU3_9FIRM</name>
<proteinExistence type="predicted"/>